<evidence type="ECO:0000256" key="1">
    <source>
        <dbReference type="SAM" id="Coils"/>
    </source>
</evidence>
<dbReference type="Proteomes" id="UP000709336">
    <property type="component" value="Unassembled WGS sequence"/>
</dbReference>
<dbReference type="InterPro" id="IPR007139">
    <property type="entry name" value="DUF349"/>
</dbReference>
<sequence>MIFKRLFSSSYKSQDPRKRIEAISKLEPSTPQDKQALHELAFNDEDKLVSLAALQRLASFALWQKMAQTARDPYVKREAQRIVDEAILEQNSFSLADKERTAYLLESANNELRMQYLEAKPQHQSEQDTLRLLERINNASFTLKFISKLAAPDVQKKWILSATDKKILQKVKNKTDNAEIAELIGQRLSTLDQVEQKPLQLSQQTTFVLSKLQALTERSNFEEITSQHRLLNEEYKTLSEDFGLLSADKKLEIEEKFVRISDRIEKVIARLAPLWEQQQLEAELEQRRNSLNRLRDSLVGQVDKLLTAQPSELASMLSEVETKRDALYQQVQQVEAIDGDFPQAEFIGVADKVSDTLANLDALRAACQNAKEIINESELLSASETLSKEEQLIQQHGLAERWSQLIDYLPVIPASIKSQWQTLCRRWQKQAKQNESRQASIAKSCRQQMSVIESLIQGGKFNAAIGKFTQLESNLKGLSEDKRAALAFRFEKIRENIERLEGWKDYLAAPRRPELINQAKALVSEPVEKMRERAEKVKYLRKQWQSLGPLPDTDAQAVLFDELIERAFAPCRAFYEKQDALREQAKEQRQSLVEQVSNLNPDDDAASLASQVEQLRTRWQKAGKLDHASWRKVKQDWDQALKPILAKIDDWHQDNQRRKQQLIDQVSVSLNDDDVEAAAAFAKQAQQQWKSLGPAGKKADSSLWRSFRTVNDKIFSRLKAQNEQVRKGYQQEKERVLARVQQVNDAVFEHKETNYKQAIQDLENEIDASEVSNDKTIKKALADVIRATQHAEQCRQHLTRQQQLEALLTAIPVFQSSDDPTQSIPEVVWEKLSKQHQSWFTPQASSNEHDRAYLTTKLEWIVGLESPDDSQTERKQLNLELLAKKLEQNYVADFETILGQWVACGPLTDEENYLFERLSRCIHKQIAELEMTSS</sequence>
<evidence type="ECO:0000313" key="3">
    <source>
        <dbReference type="Proteomes" id="UP000709336"/>
    </source>
</evidence>
<reference evidence="2 3" key="1">
    <citation type="submission" date="2020-03" db="EMBL/GenBank/DDBJ databases">
        <title>Alteromonas ponticola sp. nov., isolated from seawater.</title>
        <authorList>
            <person name="Yoon J.-H."/>
            <person name="Kim Y.-O."/>
        </authorList>
    </citation>
    <scope>NUCLEOTIDE SEQUENCE [LARGE SCALE GENOMIC DNA]</scope>
    <source>
        <strain evidence="2 3">MYP5</strain>
    </source>
</reference>
<evidence type="ECO:0000313" key="2">
    <source>
        <dbReference type="EMBL" id="NMH58605.1"/>
    </source>
</evidence>
<dbReference type="EMBL" id="JAATNW010000001">
    <property type="protein sequence ID" value="NMH58605.1"/>
    <property type="molecule type" value="Genomic_DNA"/>
</dbReference>
<feature type="coiled-coil region" evidence="1">
    <location>
        <begin position="715"/>
        <end position="779"/>
    </location>
</feature>
<dbReference type="RefSeq" id="WP_169209169.1">
    <property type="nucleotide sequence ID" value="NZ_JAATNW010000001.1"/>
</dbReference>
<protein>
    <submittedName>
        <fullName evidence="2">DUF349 domain-containing protein</fullName>
    </submittedName>
</protein>
<accession>A0ABX1QWH8</accession>
<keyword evidence="3" id="KW-1185">Reference proteome</keyword>
<feature type="coiled-coil region" evidence="1">
    <location>
        <begin position="277"/>
        <end position="380"/>
    </location>
</feature>
<name>A0ABX1QWH8_9ALTE</name>
<proteinExistence type="predicted"/>
<keyword evidence="1" id="KW-0175">Coiled coil</keyword>
<organism evidence="2 3">
    <name type="scientific">Alteromonas ponticola</name>
    <dbReference type="NCBI Taxonomy" id="2720613"/>
    <lineage>
        <taxon>Bacteria</taxon>
        <taxon>Pseudomonadati</taxon>
        <taxon>Pseudomonadota</taxon>
        <taxon>Gammaproteobacteria</taxon>
        <taxon>Alteromonadales</taxon>
        <taxon>Alteromonadaceae</taxon>
        <taxon>Alteromonas/Salinimonas group</taxon>
        <taxon>Alteromonas</taxon>
    </lineage>
</organism>
<gene>
    <name evidence="2" type="ORF">HCJ96_01020</name>
</gene>
<comment type="caution">
    <text evidence="2">The sequence shown here is derived from an EMBL/GenBank/DDBJ whole genome shotgun (WGS) entry which is preliminary data.</text>
</comment>
<dbReference type="Pfam" id="PF03993">
    <property type="entry name" value="DUF349"/>
    <property type="match status" value="1"/>
</dbReference>